<dbReference type="PANTHER" id="PTHR12907:SF26">
    <property type="entry name" value="HIF PROLYL HYDROXYLASE, ISOFORM C"/>
    <property type="match status" value="1"/>
</dbReference>
<comment type="cofactor">
    <cofactor evidence="1">
        <name>L-ascorbate</name>
        <dbReference type="ChEBI" id="CHEBI:38290"/>
    </cofactor>
</comment>
<evidence type="ECO:0000256" key="6">
    <source>
        <dbReference type="ARBA" id="ARBA00023004"/>
    </source>
</evidence>
<keyword evidence="4" id="KW-0223">Dioxygenase</keyword>
<feature type="domain" description="Fe2OG dioxygenase" evidence="7">
    <location>
        <begin position="80"/>
        <end position="197"/>
    </location>
</feature>
<keyword evidence="9" id="KW-1185">Reference proteome</keyword>
<proteinExistence type="predicted"/>
<dbReference type="Gene3D" id="2.60.120.620">
    <property type="entry name" value="q2cbj1_9rhob like domain"/>
    <property type="match status" value="1"/>
</dbReference>
<dbReference type="AlphaFoldDB" id="A0A7X1FQ96"/>
<dbReference type="InterPro" id="IPR006620">
    <property type="entry name" value="Pro_4_hyd_alph"/>
</dbReference>
<keyword evidence="2" id="KW-0479">Metal-binding</keyword>
<evidence type="ECO:0000313" key="9">
    <source>
        <dbReference type="Proteomes" id="UP000566813"/>
    </source>
</evidence>
<evidence type="ECO:0000256" key="4">
    <source>
        <dbReference type="ARBA" id="ARBA00022964"/>
    </source>
</evidence>
<dbReference type="GO" id="GO:0016705">
    <property type="term" value="F:oxidoreductase activity, acting on paired donors, with incorporation or reduction of molecular oxygen"/>
    <property type="evidence" value="ECO:0007669"/>
    <property type="project" value="InterPro"/>
</dbReference>
<sequence length="200" mass="22634">MSRMPRHALIDDFLPGDLHGALLAYALAGEERFVPSLIAGENQGGYASDRRVAWYHEDHLGPLSEPFRAAITERLDELFPLVGMQPFPVARYELEMAAHRDGSYFKPHIDTLTQDRRKSSATDRVVSIVYYLHGRPRRFSGGNLALYPFSREAPVEIEPHDNRLIAFPAISLHEVRPVSAPEDFAGARFAVNCWLHRARD</sequence>
<dbReference type="GO" id="GO:0051213">
    <property type="term" value="F:dioxygenase activity"/>
    <property type="evidence" value="ECO:0007669"/>
    <property type="project" value="UniProtKB-KW"/>
</dbReference>
<dbReference type="PANTHER" id="PTHR12907">
    <property type="entry name" value="EGL NINE HOMOLOG-RELATED"/>
    <property type="match status" value="1"/>
</dbReference>
<evidence type="ECO:0000256" key="1">
    <source>
        <dbReference type="ARBA" id="ARBA00001961"/>
    </source>
</evidence>
<keyword evidence="6" id="KW-0408">Iron</keyword>
<evidence type="ECO:0000313" key="8">
    <source>
        <dbReference type="EMBL" id="MBC2664975.1"/>
    </source>
</evidence>
<dbReference type="GO" id="GO:0031418">
    <property type="term" value="F:L-ascorbic acid binding"/>
    <property type="evidence" value="ECO:0007669"/>
    <property type="project" value="UniProtKB-KW"/>
</dbReference>
<dbReference type="EMBL" id="JACLAW010000003">
    <property type="protein sequence ID" value="MBC2664975.1"/>
    <property type="molecule type" value="Genomic_DNA"/>
</dbReference>
<protein>
    <submittedName>
        <fullName evidence="8">2OG-Fe(II) oxygenase</fullName>
    </submittedName>
</protein>
<dbReference type="InterPro" id="IPR044862">
    <property type="entry name" value="Pro_4_hyd_alph_FE2OG_OXY"/>
</dbReference>
<evidence type="ECO:0000256" key="2">
    <source>
        <dbReference type="ARBA" id="ARBA00022723"/>
    </source>
</evidence>
<organism evidence="8 9">
    <name type="scientific">Novosphingobium flavum</name>
    <dbReference type="NCBI Taxonomy" id="1778672"/>
    <lineage>
        <taxon>Bacteria</taxon>
        <taxon>Pseudomonadati</taxon>
        <taxon>Pseudomonadota</taxon>
        <taxon>Alphaproteobacteria</taxon>
        <taxon>Sphingomonadales</taxon>
        <taxon>Sphingomonadaceae</taxon>
        <taxon>Novosphingobium</taxon>
    </lineage>
</organism>
<evidence type="ECO:0000256" key="3">
    <source>
        <dbReference type="ARBA" id="ARBA00022896"/>
    </source>
</evidence>
<dbReference type="SMART" id="SM00702">
    <property type="entry name" value="P4Hc"/>
    <property type="match status" value="1"/>
</dbReference>
<keyword evidence="3" id="KW-0847">Vitamin C</keyword>
<dbReference type="PROSITE" id="PS51471">
    <property type="entry name" value="FE2OG_OXY"/>
    <property type="match status" value="1"/>
</dbReference>
<dbReference type="Pfam" id="PF13640">
    <property type="entry name" value="2OG-FeII_Oxy_3"/>
    <property type="match status" value="1"/>
</dbReference>
<evidence type="ECO:0000256" key="5">
    <source>
        <dbReference type="ARBA" id="ARBA00023002"/>
    </source>
</evidence>
<dbReference type="RefSeq" id="WP_185663219.1">
    <property type="nucleotide sequence ID" value="NZ_JACLAW010000003.1"/>
</dbReference>
<comment type="caution">
    <text evidence="8">The sequence shown here is derived from an EMBL/GenBank/DDBJ whole genome shotgun (WGS) entry which is preliminary data.</text>
</comment>
<dbReference type="Proteomes" id="UP000566813">
    <property type="component" value="Unassembled WGS sequence"/>
</dbReference>
<keyword evidence="5" id="KW-0560">Oxidoreductase</keyword>
<dbReference type="GO" id="GO:0005506">
    <property type="term" value="F:iron ion binding"/>
    <property type="evidence" value="ECO:0007669"/>
    <property type="project" value="InterPro"/>
</dbReference>
<reference evidence="8 9" key="1">
    <citation type="submission" date="2020-08" db="EMBL/GenBank/DDBJ databases">
        <title>The genome sequence of type strain Novosphingobium flavum NBRC 111647.</title>
        <authorList>
            <person name="Liu Y."/>
        </authorList>
    </citation>
    <scope>NUCLEOTIDE SEQUENCE [LARGE SCALE GENOMIC DNA]</scope>
    <source>
        <strain evidence="8 9">NBRC 111647</strain>
    </source>
</reference>
<gene>
    <name evidence="8" type="ORF">H7F51_05565</name>
</gene>
<dbReference type="InterPro" id="IPR005123">
    <property type="entry name" value="Oxoglu/Fe-dep_dioxygenase_dom"/>
</dbReference>
<name>A0A7X1FQ96_9SPHN</name>
<evidence type="ECO:0000259" key="7">
    <source>
        <dbReference type="PROSITE" id="PS51471"/>
    </source>
</evidence>
<accession>A0A7X1FQ96</accession>
<dbReference type="InterPro" id="IPR051559">
    <property type="entry name" value="HIF_prolyl_hydroxylases"/>
</dbReference>